<sequence length="343" mass="37972">MFFLAFSNNQVTGPKAGFASSNFNASKKKGRSTRQKKTYKRGEKTARIPGYQDSRRQKKGKDRQTETVKMSGTSSPRSGARRGTPLSIEVPPLQQPSPPSNTLLITDLNDLSLFQPSSLDSIKAHITATAPLNSFSPLPSFRRIVCSFLTVEDAIRVRQLLDREPLQGKGRARVYFGENTPIQTDSDEMRRSNLLEAPQSQKMFFISPPPSPPHGWMMRNEEPPNKEVHASDLADALGRLGRLYDSDSHVNESGHRPETPVSPTDVATAMNTDMKGSGQRSRSSTLIYHPEHHGSSPDLPAVMVEDTSVGSDMDSDMDLSPLDARPKKIYAHTSRPPTELMEE</sequence>
<dbReference type="FunFam" id="3.30.70.330:FF:000503">
    <property type="entry name" value="Calcineurin binding protein, putative"/>
    <property type="match status" value="1"/>
</dbReference>
<dbReference type="GO" id="GO:0019722">
    <property type="term" value="P:calcium-mediated signaling"/>
    <property type="evidence" value="ECO:0007669"/>
    <property type="project" value="InterPro"/>
</dbReference>
<accession>D4DDW8</accession>
<name>D4DDW8_TRIVH</name>
<dbReference type="SUPFAM" id="SSF54928">
    <property type="entry name" value="RNA-binding domain, RBD"/>
    <property type="match status" value="1"/>
</dbReference>
<dbReference type="InterPro" id="IPR035979">
    <property type="entry name" value="RBD_domain_sf"/>
</dbReference>
<evidence type="ECO:0000313" key="3">
    <source>
        <dbReference type="EMBL" id="EFE39945.1"/>
    </source>
</evidence>
<proteinExistence type="inferred from homology"/>
<dbReference type="InterPro" id="IPR012677">
    <property type="entry name" value="Nucleotide-bd_a/b_plait_sf"/>
</dbReference>
<evidence type="ECO:0000313" key="4">
    <source>
        <dbReference type="Proteomes" id="UP000008383"/>
    </source>
</evidence>
<keyword evidence="4" id="KW-1185">Reference proteome</keyword>
<feature type="compositionally biased region" description="Polar residues" evidence="2">
    <location>
        <begin position="1"/>
        <end position="12"/>
    </location>
</feature>
<dbReference type="OrthoDB" id="17212at2759"/>
<dbReference type="GO" id="GO:0003676">
    <property type="term" value="F:nucleic acid binding"/>
    <property type="evidence" value="ECO:0007669"/>
    <property type="project" value="InterPro"/>
</dbReference>
<dbReference type="GO" id="GO:0008597">
    <property type="term" value="F:calcium-dependent protein serine/threonine phosphatase regulator activity"/>
    <property type="evidence" value="ECO:0007669"/>
    <property type="project" value="TreeGrafter"/>
</dbReference>
<dbReference type="PANTHER" id="PTHR10300">
    <property type="entry name" value="CALCIPRESSIN"/>
    <property type="match status" value="1"/>
</dbReference>
<feature type="compositionally biased region" description="Polar residues" evidence="2">
    <location>
        <begin position="67"/>
        <end position="77"/>
    </location>
</feature>
<gene>
    <name evidence="3" type="ORF">TRV_05332</name>
</gene>
<dbReference type="Gene3D" id="3.30.70.330">
    <property type="match status" value="1"/>
</dbReference>
<feature type="region of interest" description="Disordered" evidence="2">
    <location>
        <begin position="1"/>
        <end position="98"/>
    </location>
</feature>
<evidence type="ECO:0008006" key="5">
    <source>
        <dbReference type="Google" id="ProtNLM"/>
    </source>
</evidence>
<dbReference type="PANTHER" id="PTHR10300:SF14">
    <property type="entry name" value="PROTEIN SARAH"/>
    <property type="match status" value="1"/>
</dbReference>
<evidence type="ECO:0000256" key="1">
    <source>
        <dbReference type="ARBA" id="ARBA00008209"/>
    </source>
</evidence>
<dbReference type="Pfam" id="PF04847">
    <property type="entry name" value="Calcipressin"/>
    <property type="match status" value="1"/>
</dbReference>
<dbReference type="GeneID" id="9577272"/>
<dbReference type="GO" id="GO:0005634">
    <property type="term" value="C:nucleus"/>
    <property type="evidence" value="ECO:0007669"/>
    <property type="project" value="TreeGrafter"/>
</dbReference>
<evidence type="ECO:0000256" key="2">
    <source>
        <dbReference type="SAM" id="MobiDB-lite"/>
    </source>
</evidence>
<dbReference type="Proteomes" id="UP000008383">
    <property type="component" value="Unassembled WGS sequence"/>
</dbReference>
<dbReference type="GO" id="GO:0005737">
    <property type="term" value="C:cytoplasm"/>
    <property type="evidence" value="ECO:0007669"/>
    <property type="project" value="TreeGrafter"/>
</dbReference>
<dbReference type="KEGG" id="tve:TRV_05332"/>
<comment type="caution">
    <text evidence="3">The sequence shown here is derived from an EMBL/GenBank/DDBJ whole genome shotgun (WGS) entry which is preliminary data.</text>
</comment>
<dbReference type="EMBL" id="ACYE01000277">
    <property type="protein sequence ID" value="EFE39945.1"/>
    <property type="molecule type" value="Genomic_DNA"/>
</dbReference>
<feature type="compositionally biased region" description="Basic residues" evidence="2">
    <location>
        <begin position="26"/>
        <end position="39"/>
    </location>
</feature>
<dbReference type="HOGENOM" id="CLU_050705_0_0_1"/>
<dbReference type="AlphaFoldDB" id="D4DDW8"/>
<organism evidence="3 4">
    <name type="scientific">Trichophyton verrucosum (strain HKI 0517)</name>
    <dbReference type="NCBI Taxonomy" id="663202"/>
    <lineage>
        <taxon>Eukaryota</taxon>
        <taxon>Fungi</taxon>
        <taxon>Dikarya</taxon>
        <taxon>Ascomycota</taxon>
        <taxon>Pezizomycotina</taxon>
        <taxon>Eurotiomycetes</taxon>
        <taxon>Eurotiomycetidae</taxon>
        <taxon>Onygenales</taxon>
        <taxon>Arthrodermataceae</taxon>
        <taxon>Trichophyton</taxon>
    </lineage>
</organism>
<protein>
    <recommendedName>
        <fullName evidence="5">Calcineurin binding protein</fullName>
    </recommendedName>
</protein>
<dbReference type="InterPro" id="IPR006931">
    <property type="entry name" value="Calcipressin"/>
</dbReference>
<comment type="similarity">
    <text evidence="1">Belongs to the RCAN family.</text>
</comment>
<reference evidence="4" key="1">
    <citation type="journal article" date="2011" name="Genome Biol.">
        <title>Comparative and functional genomics provide insights into the pathogenicity of dermatophytic fungi.</title>
        <authorList>
            <person name="Burmester A."/>
            <person name="Shelest E."/>
            <person name="Gloeckner G."/>
            <person name="Heddergott C."/>
            <person name="Schindler S."/>
            <person name="Staib P."/>
            <person name="Heidel A."/>
            <person name="Felder M."/>
            <person name="Petzold A."/>
            <person name="Szafranski K."/>
            <person name="Feuermann M."/>
            <person name="Pedruzzi I."/>
            <person name="Priebe S."/>
            <person name="Groth M."/>
            <person name="Winkler R."/>
            <person name="Li W."/>
            <person name="Kniemeyer O."/>
            <person name="Schroeckh V."/>
            <person name="Hertweck C."/>
            <person name="Hube B."/>
            <person name="White T.C."/>
            <person name="Platzer M."/>
            <person name="Guthke R."/>
            <person name="Heitman J."/>
            <person name="Woestemeyer J."/>
            <person name="Zipfel P.F."/>
            <person name="Monod M."/>
            <person name="Brakhage A.A."/>
        </authorList>
    </citation>
    <scope>NUCLEOTIDE SEQUENCE [LARGE SCALE GENOMIC DNA]</scope>
    <source>
        <strain evidence="4">HKI 0517</strain>
    </source>
</reference>
<dbReference type="RefSeq" id="XP_003020563.1">
    <property type="nucleotide sequence ID" value="XM_003020517.1"/>
</dbReference>
<feature type="region of interest" description="Disordered" evidence="2">
    <location>
        <begin position="272"/>
        <end position="343"/>
    </location>
</feature>